<evidence type="ECO:0000313" key="3">
    <source>
        <dbReference type="Proteomes" id="UP000809910"/>
    </source>
</evidence>
<gene>
    <name evidence="2" type="ORF">I5282_08965</name>
</gene>
<keyword evidence="3" id="KW-1185">Reference proteome</keyword>
<proteinExistence type="predicted"/>
<keyword evidence="1" id="KW-0812">Transmembrane</keyword>
<dbReference type="EMBL" id="JADWVN010000016">
    <property type="protein sequence ID" value="MBL7526700.1"/>
    <property type="molecule type" value="Genomic_DNA"/>
</dbReference>
<accession>A0ABS1WBG6</accession>
<reference evidence="2 3" key="1">
    <citation type="submission" date="2020-12" db="EMBL/GenBank/DDBJ databases">
        <title>WGS of Legionella: environmental sample.</title>
        <authorList>
            <person name="Cristino S."/>
            <person name="Girolamini L."/>
            <person name="Salaris S."/>
            <person name="Pascale M.R."/>
            <person name="Mazzotta M."/>
            <person name="Orsini M."/>
            <person name="Grottola A."/>
        </authorList>
    </citation>
    <scope>NUCLEOTIDE SEQUENCE [LARGE SCALE GENOMIC DNA]</scope>
    <source>
        <strain evidence="2 3">30cs62</strain>
    </source>
</reference>
<keyword evidence="1" id="KW-1133">Transmembrane helix</keyword>
<comment type="caution">
    <text evidence="2">The sequence shown here is derived from an EMBL/GenBank/DDBJ whole genome shotgun (WGS) entry which is preliminary data.</text>
</comment>
<dbReference type="RefSeq" id="WP_203111550.1">
    <property type="nucleotide sequence ID" value="NZ_JADOBG010000021.1"/>
</dbReference>
<name>A0ABS1WBG6_9GAMM</name>
<sequence>MAQSQDLNELVKYWYHHNAPSSVAWLLATGFLIQVIDLILVASNQATHANALSTYLVKFLIHTLKKSKIYLINAFHYIKVHQYNVGLIMLDKAP</sequence>
<keyword evidence="1" id="KW-0472">Membrane</keyword>
<organism evidence="2 3">
    <name type="scientific">Legionella bononiensis</name>
    <dbReference type="NCBI Taxonomy" id="2793102"/>
    <lineage>
        <taxon>Bacteria</taxon>
        <taxon>Pseudomonadati</taxon>
        <taxon>Pseudomonadota</taxon>
        <taxon>Gammaproteobacteria</taxon>
        <taxon>Legionellales</taxon>
        <taxon>Legionellaceae</taxon>
        <taxon>Legionella</taxon>
    </lineage>
</organism>
<protein>
    <submittedName>
        <fullName evidence="2">Uncharacterized protein</fullName>
    </submittedName>
</protein>
<dbReference type="Proteomes" id="UP000809910">
    <property type="component" value="Unassembled WGS sequence"/>
</dbReference>
<feature type="transmembrane region" description="Helical" evidence="1">
    <location>
        <begin position="23"/>
        <end position="42"/>
    </location>
</feature>
<evidence type="ECO:0000256" key="1">
    <source>
        <dbReference type="SAM" id="Phobius"/>
    </source>
</evidence>
<evidence type="ECO:0000313" key="2">
    <source>
        <dbReference type="EMBL" id="MBL7526700.1"/>
    </source>
</evidence>